<protein>
    <submittedName>
        <fullName evidence="3">Uncharacterized protein</fullName>
    </submittedName>
</protein>
<keyword evidence="2" id="KW-0812">Transmembrane</keyword>
<keyword evidence="2" id="KW-0472">Membrane</keyword>
<evidence type="ECO:0000256" key="2">
    <source>
        <dbReference type="SAM" id="Phobius"/>
    </source>
</evidence>
<evidence type="ECO:0000313" key="3">
    <source>
        <dbReference type="EMBL" id="QHT93360.1"/>
    </source>
</evidence>
<name>A0A6C0IL47_9ZZZZ</name>
<reference evidence="3" key="1">
    <citation type="journal article" date="2020" name="Nature">
        <title>Giant virus diversity and host interactions through global metagenomics.</title>
        <authorList>
            <person name="Schulz F."/>
            <person name="Roux S."/>
            <person name="Paez-Espino D."/>
            <person name="Jungbluth S."/>
            <person name="Walsh D.A."/>
            <person name="Denef V.J."/>
            <person name="McMahon K.D."/>
            <person name="Konstantinidis K.T."/>
            <person name="Eloe-Fadrosh E.A."/>
            <person name="Kyrpides N.C."/>
            <person name="Woyke T."/>
        </authorList>
    </citation>
    <scope>NUCLEOTIDE SEQUENCE</scope>
    <source>
        <strain evidence="3">GVMAG-M-3300024252-29</strain>
    </source>
</reference>
<accession>A0A6C0IL47</accession>
<sequence length="313" mass="35560">MSSGLEQPLGIAEAGQVNERGTTIIDNIRGLQTAEKGLFDQLQTGTSNMTLTPEEQSDLTNQIKNTADARYNLYTELQQNQDYYKKNVGISHNILTQETDALEVVERELHRAEQRIGLIREQRANRLRLVEINRYYGDKYKHHTVILQYVTVVFALVLFLTYMNNQGFIPPFLYTTLFVIIGTVGAYFIIKEMWDAYSRDNMLYQQYNWKMLRGSPDEDVQASNQTNPFQGQPLEEVATCIGQECCQVESTWVPGPLNKCFPNSELQSPEILAKFPKGIPAYDGTNVVTGVTENALMSSNSGQLMEAELKKYQ</sequence>
<keyword evidence="2" id="KW-1133">Transmembrane helix</keyword>
<dbReference type="EMBL" id="MN740207">
    <property type="protein sequence ID" value="QHT93360.1"/>
    <property type="molecule type" value="Genomic_DNA"/>
</dbReference>
<keyword evidence="1" id="KW-0175">Coiled coil</keyword>
<evidence type="ECO:0000256" key="1">
    <source>
        <dbReference type="SAM" id="Coils"/>
    </source>
</evidence>
<proteinExistence type="predicted"/>
<feature type="transmembrane region" description="Helical" evidence="2">
    <location>
        <begin position="168"/>
        <end position="190"/>
    </location>
</feature>
<organism evidence="3">
    <name type="scientific">viral metagenome</name>
    <dbReference type="NCBI Taxonomy" id="1070528"/>
    <lineage>
        <taxon>unclassified sequences</taxon>
        <taxon>metagenomes</taxon>
        <taxon>organismal metagenomes</taxon>
    </lineage>
</organism>
<dbReference type="AlphaFoldDB" id="A0A6C0IL47"/>
<feature type="coiled-coil region" evidence="1">
    <location>
        <begin position="95"/>
        <end position="122"/>
    </location>
</feature>
<feature type="transmembrane region" description="Helical" evidence="2">
    <location>
        <begin position="144"/>
        <end position="162"/>
    </location>
</feature>